<evidence type="ECO:0000313" key="2">
    <source>
        <dbReference type="Proteomes" id="UP000031668"/>
    </source>
</evidence>
<keyword evidence="2" id="KW-1185">Reference proteome</keyword>
<proteinExistence type="predicted"/>
<name>A0A0C2J1W4_THEKT</name>
<protein>
    <submittedName>
        <fullName evidence="1">Uncharacterized protein</fullName>
    </submittedName>
</protein>
<sequence>MLDIFSVLSPKLITSNITSKDDHTEEIITDLSYCLVQIPALKTGTVISQAPCFAFIHRYGNYLYNTNGKNDLHKLTVVQLLSGQTYKPKRVYLILNERISNVVADYRYRTFMEFLPSIAQNLHLYNK</sequence>
<evidence type="ECO:0000313" key="1">
    <source>
        <dbReference type="EMBL" id="KII63072.1"/>
    </source>
</evidence>
<organism evidence="1 2">
    <name type="scientific">Thelohanellus kitauei</name>
    <name type="common">Myxosporean</name>
    <dbReference type="NCBI Taxonomy" id="669202"/>
    <lineage>
        <taxon>Eukaryota</taxon>
        <taxon>Metazoa</taxon>
        <taxon>Cnidaria</taxon>
        <taxon>Myxozoa</taxon>
        <taxon>Myxosporea</taxon>
        <taxon>Bivalvulida</taxon>
        <taxon>Platysporina</taxon>
        <taxon>Myxobolidae</taxon>
        <taxon>Thelohanellus</taxon>
    </lineage>
</organism>
<comment type="caution">
    <text evidence="1">The sequence shown here is derived from an EMBL/GenBank/DDBJ whole genome shotgun (WGS) entry which is preliminary data.</text>
</comment>
<accession>A0A0C2J1W4</accession>
<dbReference type="Proteomes" id="UP000031668">
    <property type="component" value="Unassembled WGS sequence"/>
</dbReference>
<reference evidence="1 2" key="1">
    <citation type="journal article" date="2014" name="Genome Biol. Evol.">
        <title>The genome of the myxosporean Thelohanellus kitauei shows adaptations to nutrient acquisition within its fish host.</title>
        <authorList>
            <person name="Yang Y."/>
            <person name="Xiong J."/>
            <person name="Zhou Z."/>
            <person name="Huo F."/>
            <person name="Miao W."/>
            <person name="Ran C."/>
            <person name="Liu Y."/>
            <person name="Zhang J."/>
            <person name="Feng J."/>
            <person name="Wang M."/>
            <person name="Wang M."/>
            <person name="Wang L."/>
            <person name="Yao B."/>
        </authorList>
    </citation>
    <scope>NUCLEOTIDE SEQUENCE [LARGE SCALE GENOMIC DNA]</scope>
    <source>
        <strain evidence="1">Wuqing</strain>
    </source>
</reference>
<dbReference type="EMBL" id="JWZT01004779">
    <property type="protein sequence ID" value="KII63072.1"/>
    <property type="molecule type" value="Genomic_DNA"/>
</dbReference>
<dbReference type="AlphaFoldDB" id="A0A0C2J1W4"/>
<gene>
    <name evidence="1" type="ORF">RF11_12399</name>
</gene>